<dbReference type="RefSeq" id="WP_006075840.1">
    <property type="nucleotide sequence ID" value="NZ_AOMD01000002.1"/>
</dbReference>
<sequence>MSEDVALNLLQLVALTIPPIAVLIQMLRRSENLGWRMRKWSFGLAITSVVAFIGAGISVLVYFIRYANVPSLLGAGLGLAVLGLVPFALFTGILYQEHKEEFGP</sequence>
<evidence type="ECO:0000313" key="2">
    <source>
        <dbReference type="EMBL" id="EMA47853.1"/>
    </source>
</evidence>
<dbReference type="STRING" id="1227455.C449_00235"/>
<dbReference type="AlphaFoldDB" id="M0MR63"/>
<gene>
    <name evidence="2" type="ORF">C449_00235</name>
</gene>
<dbReference type="InParanoid" id="M0MR63"/>
<keyword evidence="3" id="KW-1185">Reference proteome</keyword>
<proteinExistence type="predicted"/>
<protein>
    <submittedName>
        <fullName evidence="2">Uncharacterized protein</fullName>
    </submittedName>
</protein>
<keyword evidence="1" id="KW-0812">Transmembrane</keyword>
<dbReference type="OrthoDB" id="170697at2157"/>
<keyword evidence="1" id="KW-0472">Membrane</keyword>
<dbReference type="Proteomes" id="UP000011669">
    <property type="component" value="Unassembled WGS sequence"/>
</dbReference>
<dbReference type="PATRIC" id="fig|1227455.4.peg.44"/>
<name>M0MR63_9EURY</name>
<evidence type="ECO:0000256" key="1">
    <source>
        <dbReference type="SAM" id="Phobius"/>
    </source>
</evidence>
<feature type="transmembrane region" description="Helical" evidence="1">
    <location>
        <begin position="6"/>
        <end position="28"/>
    </location>
</feature>
<keyword evidence="1" id="KW-1133">Transmembrane helix</keyword>
<comment type="caution">
    <text evidence="2">The sequence shown here is derived from an EMBL/GenBank/DDBJ whole genome shotgun (WGS) entry which is preliminary data.</text>
</comment>
<accession>M0MR63</accession>
<feature type="transmembrane region" description="Helical" evidence="1">
    <location>
        <begin position="40"/>
        <end position="64"/>
    </location>
</feature>
<organism evidence="2 3">
    <name type="scientific">Halococcus saccharolyticus DSM 5350</name>
    <dbReference type="NCBI Taxonomy" id="1227455"/>
    <lineage>
        <taxon>Archaea</taxon>
        <taxon>Methanobacteriati</taxon>
        <taxon>Methanobacteriota</taxon>
        <taxon>Stenosarchaea group</taxon>
        <taxon>Halobacteria</taxon>
        <taxon>Halobacteriales</taxon>
        <taxon>Halococcaceae</taxon>
        <taxon>Halococcus</taxon>
    </lineage>
</organism>
<reference evidence="2 3" key="1">
    <citation type="journal article" date="2014" name="PLoS Genet.">
        <title>Phylogenetically driven sequencing of extremely halophilic archaea reveals strategies for static and dynamic osmo-response.</title>
        <authorList>
            <person name="Becker E.A."/>
            <person name="Seitzer P.M."/>
            <person name="Tritt A."/>
            <person name="Larsen D."/>
            <person name="Krusor M."/>
            <person name="Yao A.I."/>
            <person name="Wu D."/>
            <person name="Madern D."/>
            <person name="Eisen J.A."/>
            <person name="Darling A.E."/>
            <person name="Facciotti M.T."/>
        </authorList>
    </citation>
    <scope>NUCLEOTIDE SEQUENCE [LARGE SCALE GENOMIC DNA]</scope>
    <source>
        <strain evidence="2 3">DSM 5350</strain>
    </source>
</reference>
<dbReference type="EMBL" id="AOMD01000002">
    <property type="protein sequence ID" value="EMA47853.1"/>
    <property type="molecule type" value="Genomic_DNA"/>
</dbReference>
<feature type="transmembrane region" description="Helical" evidence="1">
    <location>
        <begin position="76"/>
        <end position="95"/>
    </location>
</feature>
<evidence type="ECO:0000313" key="3">
    <source>
        <dbReference type="Proteomes" id="UP000011669"/>
    </source>
</evidence>